<proteinExistence type="predicted"/>
<gene>
    <name evidence="1" type="ORF">SARC_17941</name>
</gene>
<evidence type="ECO:0000313" key="1">
    <source>
        <dbReference type="EMBL" id="KNC69547.1"/>
    </source>
</evidence>
<dbReference type="GeneID" id="25918445"/>
<keyword evidence="2" id="KW-1185">Reference proteome</keyword>
<dbReference type="EMBL" id="KQ254483">
    <property type="protein sequence ID" value="KNC69547.1"/>
    <property type="molecule type" value="Genomic_DNA"/>
</dbReference>
<name>A0A0L0EYJ1_9EUKA</name>
<sequence length="88" mass="9668">MVSINGLVNAHYNGSYLLTASLSAYSGTIFRDEARDKSDTYDKYDGTKSYGATPYVVAPFDPTRNGKPLTDLMQTATNATRTFRFPDG</sequence>
<organism evidence="1 2">
    <name type="scientific">Sphaeroforma arctica JP610</name>
    <dbReference type="NCBI Taxonomy" id="667725"/>
    <lineage>
        <taxon>Eukaryota</taxon>
        <taxon>Ichthyosporea</taxon>
        <taxon>Ichthyophonida</taxon>
        <taxon>Sphaeroforma</taxon>
    </lineage>
</organism>
<dbReference type="Proteomes" id="UP000054560">
    <property type="component" value="Unassembled WGS sequence"/>
</dbReference>
<dbReference type="AlphaFoldDB" id="A0A0L0EYJ1"/>
<accession>A0A0L0EYJ1</accession>
<dbReference type="RefSeq" id="XP_014143449.1">
    <property type="nucleotide sequence ID" value="XM_014287974.1"/>
</dbReference>
<feature type="non-terminal residue" evidence="1">
    <location>
        <position position="88"/>
    </location>
</feature>
<protein>
    <submittedName>
        <fullName evidence="1">Uncharacterized protein</fullName>
    </submittedName>
</protein>
<reference evidence="1 2" key="1">
    <citation type="submission" date="2011-02" db="EMBL/GenBank/DDBJ databases">
        <title>The Genome Sequence of Sphaeroforma arctica JP610.</title>
        <authorList>
            <consortium name="The Broad Institute Genome Sequencing Platform"/>
            <person name="Russ C."/>
            <person name="Cuomo C."/>
            <person name="Young S.K."/>
            <person name="Zeng Q."/>
            <person name="Gargeya S."/>
            <person name="Alvarado L."/>
            <person name="Berlin A."/>
            <person name="Chapman S.B."/>
            <person name="Chen Z."/>
            <person name="Freedman E."/>
            <person name="Gellesch M."/>
            <person name="Goldberg J."/>
            <person name="Griggs A."/>
            <person name="Gujja S."/>
            <person name="Heilman E."/>
            <person name="Heiman D."/>
            <person name="Howarth C."/>
            <person name="Mehta T."/>
            <person name="Neiman D."/>
            <person name="Pearson M."/>
            <person name="Roberts A."/>
            <person name="Saif S."/>
            <person name="Shea T."/>
            <person name="Shenoy N."/>
            <person name="Sisk P."/>
            <person name="Stolte C."/>
            <person name="Sykes S."/>
            <person name="White J."/>
            <person name="Yandava C."/>
            <person name="Burger G."/>
            <person name="Gray M.W."/>
            <person name="Holland P.W.H."/>
            <person name="King N."/>
            <person name="Lang F.B.F."/>
            <person name="Roger A.J."/>
            <person name="Ruiz-Trillo I."/>
            <person name="Haas B."/>
            <person name="Nusbaum C."/>
            <person name="Birren B."/>
        </authorList>
    </citation>
    <scope>NUCLEOTIDE SEQUENCE [LARGE SCALE GENOMIC DNA]</scope>
    <source>
        <strain evidence="1 2">JP610</strain>
    </source>
</reference>
<evidence type="ECO:0000313" key="2">
    <source>
        <dbReference type="Proteomes" id="UP000054560"/>
    </source>
</evidence>